<keyword evidence="3" id="KW-1185">Reference proteome</keyword>
<dbReference type="PROSITE" id="PS50011">
    <property type="entry name" value="PROTEIN_KINASE_DOM"/>
    <property type="match status" value="1"/>
</dbReference>
<dbReference type="EMBL" id="JAACJN010000028">
    <property type="protein sequence ID" value="KAF5388717.1"/>
    <property type="molecule type" value="Genomic_DNA"/>
</dbReference>
<dbReference type="GO" id="GO:0004672">
    <property type="term" value="F:protein kinase activity"/>
    <property type="evidence" value="ECO:0007669"/>
    <property type="project" value="InterPro"/>
</dbReference>
<sequence length="169" mass="18753">MILPTRCLGRIARRNLASLVNGRKPAQEPLYLSADDGYGFARIKSGADIGQHSRFSIVRRLGWRMYSSTWLAKDHKDEKHVAIKILTGFATRLYLEGLFPELGHSSKVSATPSGAEPKEDVFGGDVEYVYALPAITFKSCQTHSLKGLNLVHREGVVHADLKHDNIPLI</sequence>
<dbReference type="Gene3D" id="3.30.200.20">
    <property type="entry name" value="Phosphorylase Kinase, domain 1"/>
    <property type="match status" value="1"/>
</dbReference>
<gene>
    <name evidence="2" type="ORF">D9757_004783</name>
</gene>
<organism evidence="2 3">
    <name type="scientific">Collybiopsis confluens</name>
    <dbReference type="NCBI Taxonomy" id="2823264"/>
    <lineage>
        <taxon>Eukaryota</taxon>
        <taxon>Fungi</taxon>
        <taxon>Dikarya</taxon>
        <taxon>Basidiomycota</taxon>
        <taxon>Agaricomycotina</taxon>
        <taxon>Agaricomycetes</taxon>
        <taxon>Agaricomycetidae</taxon>
        <taxon>Agaricales</taxon>
        <taxon>Marasmiineae</taxon>
        <taxon>Omphalotaceae</taxon>
        <taxon>Collybiopsis</taxon>
    </lineage>
</organism>
<evidence type="ECO:0000313" key="3">
    <source>
        <dbReference type="Proteomes" id="UP000518752"/>
    </source>
</evidence>
<dbReference type="GO" id="GO:0005524">
    <property type="term" value="F:ATP binding"/>
    <property type="evidence" value="ECO:0007669"/>
    <property type="project" value="InterPro"/>
</dbReference>
<dbReference type="OrthoDB" id="5979581at2759"/>
<name>A0A8H5MCA6_9AGAR</name>
<accession>A0A8H5MCA6</accession>
<feature type="domain" description="Protein kinase" evidence="1">
    <location>
        <begin position="55"/>
        <end position="169"/>
    </location>
</feature>
<evidence type="ECO:0000259" key="1">
    <source>
        <dbReference type="PROSITE" id="PS50011"/>
    </source>
</evidence>
<dbReference type="SUPFAM" id="SSF56112">
    <property type="entry name" value="Protein kinase-like (PK-like)"/>
    <property type="match status" value="1"/>
</dbReference>
<evidence type="ECO:0000313" key="2">
    <source>
        <dbReference type="EMBL" id="KAF5388717.1"/>
    </source>
</evidence>
<comment type="caution">
    <text evidence="2">The sequence shown here is derived from an EMBL/GenBank/DDBJ whole genome shotgun (WGS) entry which is preliminary data.</text>
</comment>
<proteinExistence type="predicted"/>
<dbReference type="InterPro" id="IPR011009">
    <property type="entry name" value="Kinase-like_dom_sf"/>
</dbReference>
<dbReference type="InterPro" id="IPR000719">
    <property type="entry name" value="Prot_kinase_dom"/>
</dbReference>
<dbReference type="AlphaFoldDB" id="A0A8H5MCA6"/>
<reference evidence="2 3" key="1">
    <citation type="journal article" date="2020" name="ISME J.">
        <title>Uncovering the hidden diversity of litter-decomposition mechanisms in mushroom-forming fungi.</title>
        <authorList>
            <person name="Floudas D."/>
            <person name="Bentzer J."/>
            <person name="Ahren D."/>
            <person name="Johansson T."/>
            <person name="Persson P."/>
            <person name="Tunlid A."/>
        </authorList>
    </citation>
    <scope>NUCLEOTIDE SEQUENCE [LARGE SCALE GENOMIC DNA]</scope>
    <source>
        <strain evidence="2 3">CBS 406.79</strain>
    </source>
</reference>
<protein>
    <recommendedName>
        <fullName evidence="1">Protein kinase domain-containing protein</fullName>
    </recommendedName>
</protein>
<dbReference type="Proteomes" id="UP000518752">
    <property type="component" value="Unassembled WGS sequence"/>
</dbReference>